<gene>
    <name evidence="1" type="ORF">EI983_11580</name>
</gene>
<dbReference type="OrthoDB" id="7303372at2"/>
<accession>A0A6I6ITR2</accession>
<dbReference type="AlphaFoldDB" id="A0A6I6ITR2"/>
<dbReference type="Proteomes" id="UP000428330">
    <property type="component" value="Chromosome"/>
</dbReference>
<dbReference type="RefSeq" id="WP_157707559.1">
    <property type="nucleotide sequence ID" value="NZ_CP034348.1"/>
</dbReference>
<organism evidence="1 2">
    <name type="scientific">Roseovarius faecimaris</name>
    <dbReference type="NCBI Taxonomy" id="2494550"/>
    <lineage>
        <taxon>Bacteria</taxon>
        <taxon>Pseudomonadati</taxon>
        <taxon>Pseudomonadota</taxon>
        <taxon>Alphaproteobacteria</taxon>
        <taxon>Rhodobacterales</taxon>
        <taxon>Roseobacteraceae</taxon>
        <taxon>Roseovarius</taxon>
    </lineage>
</organism>
<evidence type="ECO:0000313" key="1">
    <source>
        <dbReference type="EMBL" id="QGX98877.1"/>
    </source>
</evidence>
<proteinExistence type="predicted"/>
<dbReference type="EMBL" id="CP034348">
    <property type="protein sequence ID" value="QGX98877.1"/>
    <property type="molecule type" value="Genomic_DNA"/>
</dbReference>
<sequence length="172" mass="18829">MLSRCLVSTVLLAGLAGWAISSGEGRAQEVADPHQIYESQCAGCHAPHARELVTETLDMADGVLISRRSGQPVASVLRQGHGGLSETQIDVMVWLLRDIRLSDQTFYRKCATCHVTMRELARTYLRLDAEDQVVGRYTGTDIAAFLPGHGRLAPDEVPEMLAKMRSHLGISD</sequence>
<evidence type="ECO:0000313" key="2">
    <source>
        <dbReference type="Proteomes" id="UP000428330"/>
    </source>
</evidence>
<keyword evidence="2" id="KW-1185">Reference proteome</keyword>
<evidence type="ECO:0008006" key="3">
    <source>
        <dbReference type="Google" id="ProtNLM"/>
    </source>
</evidence>
<protein>
    <recommendedName>
        <fullName evidence="3">Cytochrome c domain-containing protein</fullName>
    </recommendedName>
</protein>
<reference evidence="2" key="1">
    <citation type="submission" date="2018-12" db="EMBL/GenBank/DDBJ databases">
        <title>Complete genome sequence of Roseovarius sp. MME-070.</title>
        <authorList>
            <person name="Nam Y.-D."/>
            <person name="Kang J."/>
            <person name="Chung W.-H."/>
            <person name="Park Y.S."/>
        </authorList>
    </citation>
    <scope>NUCLEOTIDE SEQUENCE [LARGE SCALE GENOMIC DNA]</scope>
    <source>
        <strain evidence="2">MME-070</strain>
    </source>
</reference>
<dbReference type="KEGG" id="rom:EI983_11580"/>
<name>A0A6I6ITR2_9RHOB</name>